<name>A0A2H1L4I7_9MICO</name>
<evidence type="ECO:0000256" key="1">
    <source>
        <dbReference type="SAM" id="Phobius"/>
    </source>
</evidence>
<keyword evidence="1" id="KW-1133">Transmembrane helix</keyword>
<dbReference type="AlphaFoldDB" id="A0A2H1L4I7"/>
<proteinExistence type="predicted"/>
<dbReference type="Proteomes" id="UP000234462">
    <property type="component" value="Unassembled WGS sequence"/>
</dbReference>
<sequence>MMGGDVVTTIAALGVGIVAALLGWPLTRLVLRVAGGRDRARAAHAEADVAEDCAVAEEAVAEDVETVGRPTVADEVEPAADVDDDGLLRGGLWIGLLERGFVAGGIALGEPSILAVVVAIKGLGRVPELLRSPTAGERFIIGSLASLGVALAIGVIGRALVG</sequence>
<keyword evidence="1" id="KW-0472">Membrane</keyword>
<evidence type="ECO:0000313" key="3">
    <source>
        <dbReference type="Proteomes" id="UP000234462"/>
    </source>
</evidence>
<reference evidence="3" key="1">
    <citation type="submission" date="2017-03" db="EMBL/GenBank/DDBJ databases">
        <authorList>
            <person name="Monnet C."/>
        </authorList>
    </citation>
    <scope>NUCLEOTIDE SEQUENCE [LARGE SCALE GENOMIC DNA]</scope>
    <source>
        <strain evidence="3">SJ5-8</strain>
    </source>
</reference>
<feature type="transmembrane region" description="Helical" evidence="1">
    <location>
        <begin position="140"/>
        <end position="161"/>
    </location>
</feature>
<evidence type="ECO:0000313" key="2">
    <source>
        <dbReference type="EMBL" id="SMY11313.1"/>
    </source>
</evidence>
<keyword evidence="3" id="KW-1185">Reference proteome</keyword>
<keyword evidence="1" id="KW-0812">Transmembrane</keyword>
<gene>
    <name evidence="2" type="ORF">BJEO58_00898</name>
</gene>
<accession>A0A2H1L4I7</accession>
<feature type="transmembrane region" description="Helical" evidence="1">
    <location>
        <begin position="6"/>
        <end position="31"/>
    </location>
</feature>
<organism evidence="2 3">
    <name type="scientific">Brevibacterium jeotgali</name>
    <dbReference type="NCBI Taxonomy" id="1262550"/>
    <lineage>
        <taxon>Bacteria</taxon>
        <taxon>Bacillati</taxon>
        <taxon>Actinomycetota</taxon>
        <taxon>Actinomycetes</taxon>
        <taxon>Micrococcales</taxon>
        <taxon>Brevibacteriaceae</taxon>
        <taxon>Brevibacterium</taxon>
    </lineage>
</organism>
<dbReference type="EMBL" id="FXZM01000003">
    <property type="protein sequence ID" value="SMY11313.1"/>
    <property type="molecule type" value="Genomic_DNA"/>
</dbReference>
<protein>
    <submittedName>
        <fullName evidence="2">Uncharacterized protein</fullName>
    </submittedName>
</protein>